<feature type="transmembrane region" description="Helical" evidence="9">
    <location>
        <begin position="189"/>
        <end position="210"/>
    </location>
</feature>
<dbReference type="EMBL" id="CAUYUJ010004942">
    <property type="protein sequence ID" value="CAK0811635.1"/>
    <property type="molecule type" value="Genomic_DNA"/>
</dbReference>
<evidence type="ECO:0000256" key="1">
    <source>
        <dbReference type="ARBA" id="ARBA00004141"/>
    </source>
</evidence>
<evidence type="ECO:0000256" key="7">
    <source>
        <dbReference type="ARBA" id="ARBA00032957"/>
    </source>
</evidence>
<dbReference type="Proteomes" id="UP001189429">
    <property type="component" value="Unassembled WGS sequence"/>
</dbReference>
<protein>
    <recommendedName>
        <fullName evidence="7">Nuclear envelope membrane protein</fullName>
    </recommendedName>
    <alternativeName>
        <fullName evidence="6">Nuclear rim protein</fullName>
    </alternativeName>
</protein>
<sequence length="435" mass="48636">MSLCAPPPRGNPCTRGISSFCSPPSRGIQRARGFVSLRSPPPRDAKAYEEDFVFLHPSSTRQSVYERDLPFCGPPPHDNSRTRDIISSWEGCRARLMGSADFACLRGIRRCPVLSHTRGLPPSAREAMGCPVKSFGVATGALVGPWLYLYPVWLNSLPNLLPGFLQGLSIDCGAPGHAACLVPPLAESLWARLAINLAILLVWLIPHSVLPRGSVKRGLLPIFGNAYRSMYVTQTLVGLYALMVLWQPVLSDLEPIWDLSEYASWFHAFRFCNCILFLHAAIFSVDIIEHLGFYMSFDLKVHQGAFGLPSIAPEDAAQTPVPEFAGMLLPFTERGFYAVVRHPIMLSFMMQFYIAPLMTWNRLAYVVPVHACVEFATFFLEERDYEAYYGEVYKDYKKRVDARIPLPGMLYAPKKGGKKDVEIPRSDENSPLTRS</sequence>
<evidence type="ECO:0000313" key="10">
    <source>
        <dbReference type="EMBL" id="CAK0811635.1"/>
    </source>
</evidence>
<reference evidence="10" key="1">
    <citation type="submission" date="2023-10" db="EMBL/GenBank/DDBJ databases">
        <authorList>
            <person name="Chen Y."/>
            <person name="Shah S."/>
            <person name="Dougan E. K."/>
            <person name="Thang M."/>
            <person name="Chan C."/>
        </authorList>
    </citation>
    <scope>NUCLEOTIDE SEQUENCE [LARGE SCALE GENOMIC DNA]</scope>
</reference>
<comment type="caution">
    <text evidence="10">The sequence shown here is derived from an EMBL/GenBank/DDBJ whole genome shotgun (WGS) entry which is preliminary data.</text>
</comment>
<evidence type="ECO:0000256" key="8">
    <source>
        <dbReference type="SAM" id="MobiDB-lite"/>
    </source>
</evidence>
<name>A0ABN9QYZ2_9DINO</name>
<evidence type="ECO:0000256" key="2">
    <source>
        <dbReference type="ARBA" id="ARBA00010631"/>
    </source>
</evidence>
<organism evidence="10 11">
    <name type="scientific">Prorocentrum cordatum</name>
    <dbReference type="NCBI Taxonomy" id="2364126"/>
    <lineage>
        <taxon>Eukaryota</taxon>
        <taxon>Sar</taxon>
        <taxon>Alveolata</taxon>
        <taxon>Dinophyceae</taxon>
        <taxon>Prorocentrales</taxon>
        <taxon>Prorocentraceae</taxon>
        <taxon>Prorocentrum</taxon>
    </lineage>
</organism>
<dbReference type="PANTHER" id="PTHR31040">
    <property type="entry name" value="NURIM"/>
    <property type="match status" value="1"/>
</dbReference>
<feature type="transmembrane region" description="Helical" evidence="9">
    <location>
        <begin position="262"/>
        <end position="285"/>
    </location>
</feature>
<accession>A0ABN9QYZ2</accession>
<evidence type="ECO:0000256" key="3">
    <source>
        <dbReference type="ARBA" id="ARBA00022692"/>
    </source>
</evidence>
<evidence type="ECO:0000313" key="11">
    <source>
        <dbReference type="Proteomes" id="UP001189429"/>
    </source>
</evidence>
<dbReference type="InterPro" id="IPR033580">
    <property type="entry name" value="Nurim-like"/>
</dbReference>
<keyword evidence="3 9" id="KW-0812">Transmembrane</keyword>
<proteinExistence type="inferred from homology"/>
<keyword evidence="11" id="KW-1185">Reference proteome</keyword>
<comment type="subcellular location">
    <subcellularLocation>
        <location evidence="1">Membrane</location>
        <topology evidence="1">Multi-pass membrane protein</topology>
    </subcellularLocation>
</comment>
<feature type="transmembrane region" description="Helical" evidence="9">
    <location>
        <begin position="231"/>
        <end position="250"/>
    </location>
</feature>
<evidence type="ECO:0000256" key="6">
    <source>
        <dbReference type="ARBA" id="ARBA00031700"/>
    </source>
</evidence>
<evidence type="ECO:0000256" key="5">
    <source>
        <dbReference type="ARBA" id="ARBA00023136"/>
    </source>
</evidence>
<dbReference type="PANTHER" id="PTHR31040:SF1">
    <property type="entry name" value="NURIM"/>
    <property type="match status" value="1"/>
</dbReference>
<keyword evidence="5 9" id="KW-0472">Membrane</keyword>
<feature type="region of interest" description="Disordered" evidence="8">
    <location>
        <begin position="411"/>
        <end position="435"/>
    </location>
</feature>
<gene>
    <name evidence="10" type="ORF">PCOR1329_LOCUS16174</name>
</gene>
<evidence type="ECO:0000256" key="9">
    <source>
        <dbReference type="SAM" id="Phobius"/>
    </source>
</evidence>
<keyword evidence="4 9" id="KW-1133">Transmembrane helix</keyword>
<comment type="similarity">
    <text evidence="2">Belongs to the nurim family.</text>
</comment>
<feature type="transmembrane region" description="Helical" evidence="9">
    <location>
        <begin position="135"/>
        <end position="153"/>
    </location>
</feature>
<dbReference type="Gene3D" id="1.20.120.1630">
    <property type="match status" value="1"/>
</dbReference>
<evidence type="ECO:0000256" key="4">
    <source>
        <dbReference type="ARBA" id="ARBA00022989"/>
    </source>
</evidence>
<feature type="compositionally biased region" description="Basic and acidic residues" evidence="8">
    <location>
        <begin position="418"/>
        <end position="428"/>
    </location>
</feature>